<dbReference type="EnsemblBacteria" id="ABC23756">
    <property type="protein sequence ID" value="ABC23756"/>
    <property type="gene ID" value="Rru_A2961"/>
</dbReference>
<evidence type="ECO:0000313" key="2">
    <source>
        <dbReference type="Proteomes" id="UP000001929"/>
    </source>
</evidence>
<protein>
    <submittedName>
        <fullName evidence="1">Uncharacterized protein</fullName>
    </submittedName>
</protein>
<dbReference type="PATRIC" id="fig|269796.9.peg.3070"/>
<dbReference type="AlphaFoldDB" id="Q2RQ39"/>
<keyword evidence="2" id="KW-1185">Reference proteome</keyword>
<dbReference type="Proteomes" id="UP000001929">
    <property type="component" value="Chromosome"/>
</dbReference>
<dbReference type="eggNOG" id="ENOG5032TIY">
    <property type="taxonomic scope" value="Bacteria"/>
</dbReference>
<dbReference type="KEGG" id="rru:Rru_A2961"/>
<gene>
    <name evidence="1" type="ordered locus">Rru_A2961</name>
</gene>
<sequence>MIAEWLTSVLTPASFEARRLGVVAEVVAVRARARRQAKAWAPHLAACHQTILTACQTVANPGSVAVLGAGWLLDVPFDALTRRFDQVLLIDAVVPRAVRARAGHAGALWQAHDLGGVLATLAAQKGGARGQAPDVPRPAPFPEAVLAADLVISANLLSQLAMAPRLWLDRHGADLDTQDRLSRALIEAHLEALGRCRGRVCLISDFEREERGAPGGPQRFDLLFGARPRIDGQRWLWDLAPRGEAENGLSVRHKVMGGLLASPTP</sequence>
<proteinExistence type="predicted"/>
<dbReference type="EMBL" id="CP000230">
    <property type="protein sequence ID" value="ABC23756.1"/>
    <property type="molecule type" value="Genomic_DNA"/>
</dbReference>
<organism evidence="1 2">
    <name type="scientific">Rhodospirillum rubrum (strain ATCC 11170 / ATH 1.1.1 / DSM 467 / LMG 4362 / NCIMB 8255 / S1)</name>
    <dbReference type="NCBI Taxonomy" id="269796"/>
    <lineage>
        <taxon>Bacteria</taxon>
        <taxon>Pseudomonadati</taxon>
        <taxon>Pseudomonadota</taxon>
        <taxon>Alphaproteobacteria</taxon>
        <taxon>Rhodospirillales</taxon>
        <taxon>Rhodospirillaceae</taxon>
        <taxon>Rhodospirillum</taxon>
    </lineage>
</organism>
<dbReference type="HOGENOM" id="CLU_092388_0_0_5"/>
<dbReference type="STRING" id="269796.Rru_A2961"/>
<dbReference type="RefSeq" id="WP_011390709.1">
    <property type="nucleotide sequence ID" value="NC_007643.1"/>
</dbReference>
<name>Q2RQ39_RHORT</name>
<accession>Q2RQ39</accession>
<evidence type="ECO:0000313" key="1">
    <source>
        <dbReference type="EMBL" id="ABC23756.1"/>
    </source>
</evidence>
<reference evidence="1 2" key="1">
    <citation type="journal article" date="2011" name="Stand. Genomic Sci.">
        <title>Complete genome sequence of Rhodospirillum rubrum type strain (S1).</title>
        <authorList>
            <person name="Munk A.C."/>
            <person name="Copeland A."/>
            <person name="Lucas S."/>
            <person name="Lapidus A."/>
            <person name="Del Rio T.G."/>
            <person name="Barry K."/>
            <person name="Detter J.C."/>
            <person name="Hammon N."/>
            <person name="Israni S."/>
            <person name="Pitluck S."/>
            <person name="Brettin T."/>
            <person name="Bruce D."/>
            <person name="Han C."/>
            <person name="Tapia R."/>
            <person name="Gilna P."/>
            <person name="Schmutz J."/>
            <person name="Larimer F."/>
            <person name="Land M."/>
            <person name="Kyrpides N.C."/>
            <person name="Mavromatis K."/>
            <person name="Richardson P."/>
            <person name="Rohde M."/>
            <person name="Goker M."/>
            <person name="Klenk H.P."/>
            <person name="Zhang Y."/>
            <person name="Roberts G.P."/>
            <person name="Reslewic S."/>
            <person name="Schwartz D.C."/>
        </authorList>
    </citation>
    <scope>NUCLEOTIDE SEQUENCE [LARGE SCALE GENOMIC DNA]</scope>
    <source>
        <strain evidence="2">ATCC 11170 / ATH 1.1.1 / DSM 467 / LMG 4362 / NCIMB 8255 / S1</strain>
    </source>
</reference>